<dbReference type="GO" id="GO:0016810">
    <property type="term" value="F:hydrolase activity, acting on carbon-nitrogen (but not peptide) bonds"/>
    <property type="evidence" value="ECO:0007669"/>
    <property type="project" value="InterPro"/>
</dbReference>
<feature type="domain" description="NodB homology" evidence="5">
    <location>
        <begin position="148"/>
        <end position="273"/>
    </location>
</feature>
<proteinExistence type="predicted"/>
<keyword evidence="2 4" id="KW-0732">Signal</keyword>
<dbReference type="OrthoDB" id="9778320at2"/>
<feature type="chain" id="PRO_5038726100" evidence="4">
    <location>
        <begin position="30"/>
        <end position="378"/>
    </location>
</feature>
<dbReference type="SUPFAM" id="SSF88713">
    <property type="entry name" value="Glycoside hydrolase/deacetylase"/>
    <property type="match status" value="1"/>
</dbReference>
<evidence type="ECO:0000313" key="6">
    <source>
        <dbReference type="EMBL" id="SCZ77609.1"/>
    </source>
</evidence>
<name>A0A1G5RWC2_9FIRM</name>
<dbReference type="InterPro" id="IPR011330">
    <property type="entry name" value="Glyco_hydro/deAcase_b/a-brl"/>
</dbReference>
<evidence type="ECO:0000256" key="1">
    <source>
        <dbReference type="ARBA" id="ARBA00004613"/>
    </source>
</evidence>
<reference evidence="6 7" key="1">
    <citation type="submission" date="2016-10" db="EMBL/GenBank/DDBJ databases">
        <authorList>
            <person name="de Groot N.N."/>
        </authorList>
    </citation>
    <scope>NUCLEOTIDE SEQUENCE [LARGE SCALE GENOMIC DNA]</scope>
    <source>
        <strain evidence="6 7">DSM 2784</strain>
    </source>
</reference>
<feature type="signal peptide" evidence="4">
    <location>
        <begin position="1"/>
        <end position="29"/>
    </location>
</feature>
<dbReference type="InterPro" id="IPR051398">
    <property type="entry name" value="Polysacch_Deacetylase"/>
</dbReference>
<dbReference type="PANTHER" id="PTHR34216:SF3">
    <property type="entry name" value="POLY-BETA-1,6-N-ACETYL-D-GLUCOSAMINE N-DEACETYLASE"/>
    <property type="match status" value="1"/>
</dbReference>
<dbReference type="PANTHER" id="PTHR34216">
    <property type="match status" value="1"/>
</dbReference>
<evidence type="ECO:0000259" key="5">
    <source>
        <dbReference type="Pfam" id="PF01522"/>
    </source>
</evidence>
<dbReference type="GO" id="GO:0005975">
    <property type="term" value="P:carbohydrate metabolic process"/>
    <property type="evidence" value="ECO:0007669"/>
    <property type="project" value="InterPro"/>
</dbReference>
<dbReference type="Gene3D" id="3.20.20.370">
    <property type="entry name" value="Glycoside hydrolase/deacetylase"/>
    <property type="match status" value="1"/>
</dbReference>
<dbReference type="Proteomes" id="UP000199208">
    <property type="component" value="Unassembled WGS sequence"/>
</dbReference>
<dbReference type="EMBL" id="FMWL01000003">
    <property type="protein sequence ID" value="SCZ77609.1"/>
    <property type="molecule type" value="Genomic_DNA"/>
</dbReference>
<dbReference type="Pfam" id="PF01522">
    <property type="entry name" value="Polysacc_deac_1"/>
    <property type="match status" value="1"/>
</dbReference>
<organism evidence="6 7">
    <name type="scientific">Acidaminobacter hydrogenoformans DSM 2784</name>
    <dbReference type="NCBI Taxonomy" id="1120920"/>
    <lineage>
        <taxon>Bacteria</taxon>
        <taxon>Bacillati</taxon>
        <taxon>Bacillota</taxon>
        <taxon>Clostridia</taxon>
        <taxon>Peptostreptococcales</taxon>
        <taxon>Acidaminobacteraceae</taxon>
        <taxon>Acidaminobacter</taxon>
    </lineage>
</organism>
<accession>A0A1G5RWC2</accession>
<dbReference type="PROSITE" id="PS51257">
    <property type="entry name" value="PROKAR_LIPOPROTEIN"/>
    <property type="match status" value="1"/>
</dbReference>
<keyword evidence="7" id="KW-1185">Reference proteome</keyword>
<sequence>MLQRLKMIGGTTRHSRLVLAVITVSLVLAGCNASVQPETAPSENPAEVQNGEDLAPVGENAQPEAPEAPEAPEVPEAPEIDFQVVKPNELGEVMVIMYHSLGEKNSDYVRTADSFREDLKRLYEMGFRTLPLRDLVKGDISTPAGFSPVVLTFDDGHISNFRLLEDGSIDPNSVVGIMSDFAAQHPDFGMHATFFFNGGTPFGQKDSVDFKFNFMLEKGMDIGNHSFGHEHFKSLSAQEVEVSLGKNAAALKAQLPASYEIDLLALPYGERPAEGERATLVEGQFEGQAYKNIAILNVGWKPSVSPFDASFDFASIQRVQSGDGHLQLTDWLDGYEANPKKRFISDGRADRVAVPAALSEKVDLSRFEGLEIITYVEE</sequence>
<protein>
    <submittedName>
        <fullName evidence="6">Peptidoglycan/xylan/chitin deacetylase, PgdA/CDA1 family</fullName>
    </submittedName>
</protein>
<gene>
    <name evidence="6" type="ORF">SAMN03080599_00808</name>
</gene>
<evidence type="ECO:0000256" key="3">
    <source>
        <dbReference type="SAM" id="MobiDB-lite"/>
    </source>
</evidence>
<evidence type="ECO:0000256" key="4">
    <source>
        <dbReference type="SAM" id="SignalP"/>
    </source>
</evidence>
<evidence type="ECO:0000256" key="2">
    <source>
        <dbReference type="ARBA" id="ARBA00022729"/>
    </source>
</evidence>
<dbReference type="AlphaFoldDB" id="A0A1G5RWC2"/>
<dbReference type="InterPro" id="IPR002509">
    <property type="entry name" value="NODB_dom"/>
</dbReference>
<dbReference type="GO" id="GO:0005576">
    <property type="term" value="C:extracellular region"/>
    <property type="evidence" value="ECO:0007669"/>
    <property type="project" value="UniProtKB-SubCell"/>
</dbReference>
<evidence type="ECO:0000313" key="7">
    <source>
        <dbReference type="Proteomes" id="UP000199208"/>
    </source>
</evidence>
<dbReference type="STRING" id="1120920.SAMN03080599_00808"/>
<comment type="subcellular location">
    <subcellularLocation>
        <location evidence="1">Secreted</location>
    </subcellularLocation>
</comment>
<feature type="region of interest" description="Disordered" evidence="3">
    <location>
        <begin position="35"/>
        <end position="77"/>
    </location>
</feature>
<dbReference type="RefSeq" id="WP_092589614.1">
    <property type="nucleotide sequence ID" value="NZ_FMWL01000003.1"/>
</dbReference>